<dbReference type="AlphaFoldDB" id="A0A4Y2SWI0"/>
<evidence type="ECO:0000256" key="1">
    <source>
        <dbReference type="SAM" id="MobiDB-lite"/>
    </source>
</evidence>
<reference evidence="2 3" key="1">
    <citation type="journal article" date="2019" name="Sci. Rep.">
        <title>Orb-weaving spider Araneus ventricosus genome elucidates the spidroin gene catalogue.</title>
        <authorList>
            <person name="Kono N."/>
            <person name="Nakamura H."/>
            <person name="Ohtoshi R."/>
            <person name="Moran D.A.P."/>
            <person name="Shinohara A."/>
            <person name="Yoshida Y."/>
            <person name="Fujiwara M."/>
            <person name="Mori M."/>
            <person name="Tomita M."/>
            <person name="Arakawa K."/>
        </authorList>
    </citation>
    <scope>NUCLEOTIDE SEQUENCE [LARGE SCALE GENOMIC DNA]</scope>
</reference>
<sequence>MSPVLSSYCLSGDPQEDATPTFSPTTIWQHQKNHINPDQKVACSHPVRVTSVTSRPTS</sequence>
<proteinExistence type="predicted"/>
<name>A0A4Y2SWI0_ARAVE</name>
<protein>
    <submittedName>
        <fullName evidence="2">Uncharacterized protein</fullName>
    </submittedName>
</protein>
<organism evidence="2 3">
    <name type="scientific">Araneus ventricosus</name>
    <name type="common">Orbweaver spider</name>
    <name type="synonym">Epeira ventricosa</name>
    <dbReference type="NCBI Taxonomy" id="182803"/>
    <lineage>
        <taxon>Eukaryota</taxon>
        <taxon>Metazoa</taxon>
        <taxon>Ecdysozoa</taxon>
        <taxon>Arthropoda</taxon>
        <taxon>Chelicerata</taxon>
        <taxon>Arachnida</taxon>
        <taxon>Araneae</taxon>
        <taxon>Araneomorphae</taxon>
        <taxon>Entelegynae</taxon>
        <taxon>Araneoidea</taxon>
        <taxon>Araneidae</taxon>
        <taxon>Araneus</taxon>
    </lineage>
</organism>
<feature type="non-terminal residue" evidence="2">
    <location>
        <position position="58"/>
    </location>
</feature>
<comment type="caution">
    <text evidence="2">The sequence shown here is derived from an EMBL/GenBank/DDBJ whole genome shotgun (WGS) entry which is preliminary data.</text>
</comment>
<dbReference type="Proteomes" id="UP000499080">
    <property type="component" value="Unassembled WGS sequence"/>
</dbReference>
<evidence type="ECO:0000313" key="2">
    <source>
        <dbReference type="EMBL" id="GBN92311.1"/>
    </source>
</evidence>
<gene>
    <name evidence="2" type="ORF">AVEN_30246_1</name>
</gene>
<dbReference type="EMBL" id="BGPR01024313">
    <property type="protein sequence ID" value="GBN92311.1"/>
    <property type="molecule type" value="Genomic_DNA"/>
</dbReference>
<evidence type="ECO:0000313" key="3">
    <source>
        <dbReference type="Proteomes" id="UP000499080"/>
    </source>
</evidence>
<accession>A0A4Y2SWI0</accession>
<keyword evidence="3" id="KW-1185">Reference proteome</keyword>
<feature type="region of interest" description="Disordered" evidence="1">
    <location>
        <begin position="1"/>
        <end position="22"/>
    </location>
</feature>